<evidence type="ECO:0000313" key="2">
    <source>
        <dbReference type="EMBL" id="BAP85724.1"/>
    </source>
</evidence>
<sequence>MQSLINILVILIGIEHLGIMLLEMFGSPERQAKAFNMHLEFVHQPSAKTALGNQGIYNGALGLILIATPFLFSGTGLTMILTLLLGYVILVAIYGGFTATKKIFIIQLLPAVIVMALIWLV</sequence>
<dbReference type="PANTHER" id="PTHR38446:SF1">
    <property type="entry name" value="BLL0914 PROTEIN"/>
    <property type="match status" value="1"/>
</dbReference>
<dbReference type="HOGENOM" id="CLU_129819_2_0_9"/>
<feature type="transmembrane region" description="Helical" evidence="1">
    <location>
        <begin position="79"/>
        <end position="97"/>
    </location>
</feature>
<feature type="transmembrane region" description="Helical" evidence="1">
    <location>
        <begin position="7"/>
        <end position="26"/>
    </location>
</feature>
<name>A0A0A1GXW4_9LACO</name>
<dbReference type="EMBL" id="AP014680">
    <property type="protein sequence ID" value="BAP85724.1"/>
    <property type="molecule type" value="Genomic_DNA"/>
</dbReference>
<reference evidence="2 3" key="1">
    <citation type="submission" date="2014-11" db="EMBL/GenBank/DDBJ databases">
        <title>Complete genome sequence and analysis of Lactobacillus hokkaidonensis LOOC260T.</title>
        <authorList>
            <person name="Tanizawa Y."/>
            <person name="Tohno M."/>
            <person name="Kaminuma E."/>
            <person name="Nakamura Y."/>
            <person name="Arita M."/>
        </authorList>
    </citation>
    <scope>NUCLEOTIDE SEQUENCE [LARGE SCALE GENOMIC DNA]</scope>
    <source>
        <strain evidence="2 3">LOOC260</strain>
    </source>
</reference>
<dbReference type="STRING" id="1291742.LOOC260_111850"/>
<gene>
    <name evidence="2" type="ORF">LOOC260_111850</name>
</gene>
<keyword evidence="1" id="KW-0472">Membrane</keyword>
<dbReference type="PANTHER" id="PTHR38446">
    <property type="entry name" value="BLL0914 PROTEIN"/>
    <property type="match status" value="1"/>
</dbReference>
<dbReference type="KEGG" id="lho:LOOC260_111850"/>
<proteinExistence type="predicted"/>
<accession>A0A0A1GXW4</accession>
<keyword evidence="1" id="KW-1133">Transmembrane helix</keyword>
<feature type="transmembrane region" description="Helical" evidence="1">
    <location>
        <begin position="103"/>
        <end position="120"/>
    </location>
</feature>
<keyword evidence="1" id="KW-0812">Transmembrane</keyword>
<protein>
    <submittedName>
        <fullName evidence="2">Membrane protein</fullName>
    </submittedName>
</protein>
<dbReference type="InterPro" id="IPR009732">
    <property type="entry name" value="DUF1304"/>
</dbReference>
<evidence type="ECO:0000256" key="1">
    <source>
        <dbReference type="SAM" id="Phobius"/>
    </source>
</evidence>
<dbReference type="AlphaFoldDB" id="A0A0A1GXW4"/>
<dbReference type="Proteomes" id="UP000031620">
    <property type="component" value="Chromosome"/>
</dbReference>
<evidence type="ECO:0000313" key="3">
    <source>
        <dbReference type="Proteomes" id="UP000031620"/>
    </source>
</evidence>
<dbReference type="RefSeq" id="WP_041093612.1">
    <property type="nucleotide sequence ID" value="NZ_AP014680.1"/>
</dbReference>
<dbReference type="Pfam" id="PF06993">
    <property type="entry name" value="DUF1304"/>
    <property type="match status" value="1"/>
</dbReference>
<feature type="transmembrane region" description="Helical" evidence="1">
    <location>
        <begin position="55"/>
        <end position="72"/>
    </location>
</feature>
<organism evidence="2 3">
    <name type="scientific">Paucilactobacillus hokkaidonensis JCM 18461</name>
    <dbReference type="NCBI Taxonomy" id="1291742"/>
    <lineage>
        <taxon>Bacteria</taxon>
        <taxon>Bacillati</taxon>
        <taxon>Bacillota</taxon>
        <taxon>Bacilli</taxon>
        <taxon>Lactobacillales</taxon>
        <taxon>Lactobacillaceae</taxon>
        <taxon>Paucilactobacillus</taxon>
    </lineage>
</organism>